<evidence type="ECO:0000256" key="12">
    <source>
        <dbReference type="SAM" id="Phobius"/>
    </source>
</evidence>
<dbReference type="GO" id="GO:0016055">
    <property type="term" value="P:Wnt signaling pathway"/>
    <property type="evidence" value="ECO:0007669"/>
    <property type="project" value="UniProtKB-KW"/>
</dbReference>
<feature type="transmembrane region" description="Helical" evidence="12">
    <location>
        <begin position="338"/>
        <end position="358"/>
    </location>
</feature>
<dbReference type="Pfam" id="PF03062">
    <property type="entry name" value="MBOAT"/>
    <property type="match status" value="1"/>
</dbReference>
<reference evidence="13" key="1">
    <citation type="submission" date="2025-08" db="UniProtKB">
        <authorList>
            <consortium name="RefSeq"/>
        </authorList>
    </citation>
    <scope>IDENTIFICATION</scope>
    <source>
        <tissue evidence="13">Whole insect</tissue>
    </source>
</reference>
<sequence>MSVSLLEEHENPVDFVYDHTYFEETSQDVWEYCVIPSALSIFHILYKIVLTNFVFGIVITIVKLPPSLYHIFAGGIGIYLINNLESLEGKCLILIIFMKSYLLLQASRYIQTHFRSNQYYNKTKVRYLSTSNIMKYTLIIVLIVCEYFLLKTEAWMEARGVIMIFSMKLISLAEDIDKGAVKYPSFLNYFGYMFCGANVMFGPWTSFNEYIALYNQTTTKNIWWILGIIRALTISVFFLMISNCWSTYFIPDESNRWLISYREAMSFRTSHYFISFLSEASMLAAGFKGSKIWHEPKNWRYEVVDPIKTEFPTALAIVVTRWNRPMHEFLKKYVYRSWLPHGKFFAVLATFIVSSLLHGFELKVSVVLISIGIFSYLQFTVRRQFSKAFNSCINVYPCKESCRHRFQRNSIFSWMCRLVFSFTTVVHLIFLGMLMDPNTDEIGIFQKWSNLYFISFWIMLVNILLIM</sequence>
<dbReference type="GO" id="GO:0005783">
    <property type="term" value="C:endoplasmic reticulum"/>
    <property type="evidence" value="ECO:0007669"/>
    <property type="project" value="TreeGrafter"/>
</dbReference>
<evidence type="ECO:0000256" key="8">
    <source>
        <dbReference type="ARBA" id="ARBA00038269"/>
    </source>
</evidence>
<dbReference type="GO" id="GO:0030258">
    <property type="term" value="P:lipid modification"/>
    <property type="evidence" value="ECO:0007669"/>
    <property type="project" value="TreeGrafter"/>
</dbReference>
<gene>
    <name evidence="13" type="primary">LOC114346039</name>
</gene>
<keyword evidence="2" id="KW-0808">Transferase</keyword>
<keyword evidence="4 12" id="KW-0812">Transmembrane</keyword>
<name>A0A6P7H9Q9_DIAVI</name>
<dbReference type="RefSeq" id="XP_028152640.1">
    <property type="nucleotide sequence ID" value="XM_028296839.1"/>
</dbReference>
<dbReference type="AlphaFoldDB" id="A0A6P7H9Q9"/>
<organism evidence="13">
    <name type="scientific">Diabrotica virgifera virgifera</name>
    <name type="common">western corn rootworm</name>
    <dbReference type="NCBI Taxonomy" id="50390"/>
    <lineage>
        <taxon>Eukaryota</taxon>
        <taxon>Metazoa</taxon>
        <taxon>Ecdysozoa</taxon>
        <taxon>Arthropoda</taxon>
        <taxon>Hexapoda</taxon>
        <taxon>Insecta</taxon>
        <taxon>Pterygota</taxon>
        <taxon>Neoptera</taxon>
        <taxon>Endopterygota</taxon>
        <taxon>Coleoptera</taxon>
        <taxon>Polyphaga</taxon>
        <taxon>Cucujiformia</taxon>
        <taxon>Chrysomeloidea</taxon>
        <taxon>Chrysomelidae</taxon>
        <taxon>Galerucinae</taxon>
        <taxon>Diabroticina</taxon>
        <taxon>Diabroticites</taxon>
        <taxon>Diabrotica</taxon>
    </lineage>
</organism>
<comment type="similarity">
    <text evidence="8">Belongs to the membrane-bound acyltransferase family. Porcupine subfamily.</text>
</comment>
<keyword evidence="7" id="KW-0012">Acyltransferase</keyword>
<dbReference type="PANTHER" id="PTHR13906:SF12">
    <property type="entry name" value="PROTEIN-SERINE O-PALMITOLEOYLTRANSFERASE PORCUPINE"/>
    <property type="match status" value="1"/>
</dbReference>
<protein>
    <recommendedName>
        <fullName evidence="10">Protein-serine O-palmitoleoyltransferase porcupine</fullName>
        <ecNumber evidence="9">2.3.1.250</ecNumber>
    </recommendedName>
</protein>
<dbReference type="PANTHER" id="PTHR13906">
    <property type="entry name" value="PORCUPINE"/>
    <property type="match status" value="1"/>
</dbReference>
<accession>A0A6P7H9Q9</accession>
<keyword evidence="3" id="KW-0879">Wnt signaling pathway</keyword>
<proteinExistence type="inferred from homology"/>
<dbReference type="GO" id="GO:1990698">
    <property type="term" value="F:palmitoleoyltransferase activity"/>
    <property type="evidence" value="ECO:0007669"/>
    <property type="project" value="UniProtKB-EC"/>
</dbReference>
<feature type="transmembrane region" description="Helical" evidence="12">
    <location>
        <begin position="223"/>
        <end position="250"/>
    </location>
</feature>
<feature type="transmembrane region" description="Helical" evidence="12">
    <location>
        <begin position="414"/>
        <end position="435"/>
    </location>
</feature>
<evidence type="ECO:0000256" key="1">
    <source>
        <dbReference type="ARBA" id="ARBA00004141"/>
    </source>
</evidence>
<evidence type="ECO:0000256" key="4">
    <source>
        <dbReference type="ARBA" id="ARBA00022692"/>
    </source>
</evidence>
<dbReference type="FunCoup" id="A0A6P7H9Q9">
    <property type="interactions" value="390"/>
</dbReference>
<evidence type="ECO:0000256" key="2">
    <source>
        <dbReference type="ARBA" id="ARBA00022679"/>
    </source>
</evidence>
<dbReference type="GO" id="GO:0016020">
    <property type="term" value="C:membrane"/>
    <property type="evidence" value="ECO:0007669"/>
    <property type="project" value="UniProtKB-SubCell"/>
</dbReference>
<keyword evidence="5 12" id="KW-1133">Transmembrane helix</keyword>
<evidence type="ECO:0000256" key="5">
    <source>
        <dbReference type="ARBA" id="ARBA00022989"/>
    </source>
</evidence>
<feature type="transmembrane region" description="Helical" evidence="12">
    <location>
        <begin position="125"/>
        <end position="150"/>
    </location>
</feature>
<dbReference type="InterPro" id="IPR049941">
    <property type="entry name" value="LPLAT_7/PORCN-like"/>
</dbReference>
<feature type="transmembrane region" description="Helical" evidence="12">
    <location>
        <begin position="447"/>
        <end position="466"/>
    </location>
</feature>
<dbReference type="GO" id="GO:0061355">
    <property type="term" value="P:Wnt protein secretion"/>
    <property type="evidence" value="ECO:0007669"/>
    <property type="project" value="TreeGrafter"/>
</dbReference>
<evidence type="ECO:0000256" key="10">
    <source>
        <dbReference type="ARBA" id="ARBA00040371"/>
    </source>
</evidence>
<feature type="transmembrane region" description="Helical" evidence="12">
    <location>
        <begin position="364"/>
        <end position="381"/>
    </location>
</feature>
<dbReference type="EC" id="2.3.1.250" evidence="9"/>
<evidence type="ECO:0000256" key="11">
    <source>
        <dbReference type="ARBA" id="ARBA00047978"/>
    </source>
</evidence>
<dbReference type="InParanoid" id="A0A6P7H9Q9"/>
<dbReference type="InterPro" id="IPR004299">
    <property type="entry name" value="MBOAT_fam"/>
</dbReference>
<evidence type="ECO:0000256" key="7">
    <source>
        <dbReference type="ARBA" id="ARBA00023315"/>
    </source>
</evidence>
<feature type="transmembrane region" description="Helical" evidence="12">
    <location>
        <begin position="87"/>
        <end position="104"/>
    </location>
</feature>
<evidence type="ECO:0000313" key="13">
    <source>
        <dbReference type="RefSeq" id="XP_028152640.1"/>
    </source>
</evidence>
<evidence type="ECO:0000256" key="6">
    <source>
        <dbReference type="ARBA" id="ARBA00023136"/>
    </source>
</evidence>
<evidence type="ECO:0000256" key="3">
    <source>
        <dbReference type="ARBA" id="ARBA00022687"/>
    </source>
</evidence>
<dbReference type="GO" id="GO:0017147">
    <property type="term" value="F:Wnt-protein binding"/>
    <property type="evidence" value="ECO:0007669"/>
    <property type="project" value="TreeGrafter"/>
</dbReference>
<keyword evidence="6 12" id="KW-0472">Membrane</keyword>
<feature type="transmembrane region" description="Helical" evidence="12">
    <location>
        <begin position="189"/>
        <end position="211"/>
    </location>
</feature>
<comment type="catalytic activity">
    <reaction evidence="11">
        <text>[Wnt protein]-L-serine + (9Z)-hexadecenoyl-CoA = [Wnt protein]-O-(9Z)-hexadecenoyl-L-serine + CoA</text>
        <dbReference type="Rhea" id="RHEA:45336"/>
        <dbReference type="Rhea" id="RHEA-COMP:11170"/>
        <dbReference type="Rhea" id="RHEA-COMP:11171"/>
        <dbReference type="ChEBI" id="CHEBI:29999"/>
        <dbReference type="ChEBI" id="CHEBI:57287"/>
        <dbReference type="ChEBI" id="CHEBI:61540"/>
        <dbReference type="ChEBI" id="CHEBI:85189"/>
        <dbReference type="EC" id="2.3.1.250"/>
    </reaction>
</comment>
<comment type="subcellular location">
    <subcellularLocation>
        <location evidence="1">Membrane</location>
        <topology evidence="1">Multi-pass membrane protein</topology>
    </subcellularLocation>
</comment>
<evidence type="ECO:0000256" key="9">
    <source>
        <dbReference type="ARBA" id="ARBA00038867"/>
    </source>
</evidence>